<keyword evidence="4 6" id="KW-1133">Transmembrane helix</keyword>
<gene>
    <name evidence="9" type="ORF">JP75_08955</name>
</gene>
<feature type="transmembrane region" description="Helical" evidence="6">
    <location>
        <begin position="137"/>
        <end position="156"/>
    </location>
</feature>
<reference evidence="9 10" key="1">
    <citation type="submission" date="2014-08" db="EMBL/GenBank/DDBJ databases">
        <authorList>
            <person name="Hassan Y.I."/>
            <person name="Lepp D."/>
            <person name="Zhou T."/>
        </authorList>
    </citation>
    <scope>NUCLEOTIDE SEQUENCE [LARGE SCALE GENOMIC DNA]</scope>
    <source>
        <strain evidence="9 10">IFO13584</strain>
    </source>
</reference>
<feature type="transmembrane region" description="Helical" evidence="6">
    <location>
        <begin position="85"/>
        <end position="102"/>
    </location>
</feature>
<feature type="domain" description="EamA" evidence="8">
    <location>
        <begin position="15"/>
        <end position="153"/>
    </location>
</feature>
<feature type="transmembrane region" description="Helical" evidence="6">
    <location>
        <begin position="266"/>
        <end position="286"/>
    </location>
</feature>
<dbReference type="GO" id="GO:0016020">
    <property type="term" value="C:membrane"/>
    <property type="evidence" value="ECO:0007669"/>
    <property type="project" value="UniProtKB-SubCell"/>
</dbReference>
<feature type="transmembrane region" description="Helical" evidence="6">
    <location>
        <begin position="108"/>
        <end position="130"/>
    </location>
</feature>
<sequence>MNQISSSTHASAASGAAFMLAASLAFAGSNTLQAVLPTPTEYGGFGMSSTGMAFWQYVIASILALPLIFRIGINNLRTSHPLAHEVRAFTSALGVHVFVYGFASGVPIWQMVTLLATGPLFIILGSTVLLGERASTARIAAALLGFAGAIIVSGIGAEGFTWQTFVPIVAAALWATTDILTKYLTRKGESPETLTISLLVLITPNHLAILLLATAFSWILPAGAAPGFPFALPTGTGLLLLLLLGALTGAAQYLLSFAYRAADATFLQPFGDLKVPLGAIVGWIVLGQVPSIWFWPGAALIILASLFLYLVEGRERPTKLATA</sequence>
<evidence type="ECO:0000313" key="9">
    <source>
        <dbReference type="EMBL" id="KFL31639.1"/>
    </source>
</evidence>
<evidence type="ECO:0000256" key="4">
    <source>
        <dbReference type="ARBA" id="ARBA00022989"/>
    </source>
</evidence>
<feature type="domain" description="EamA" evidence="8">
    <location>
        <begin position="168"/>
        <end position="309"/>
    </location>
</feature>
<comment type="subcellular location">
    <subcellularLocation>
        <location evidence="1">Membrane</location>
        <topology evidence="1">Multi-pass membrane protein</topology>
    </subcellularLocation>
</comment>
<dbReference type="AlphaFoldDB" id="A0A087M436"/>
<feature type="transmembrane region" description="Helical" evidence="6">
    <location>
        <begin position="239"/>
        <end position="259"/>
    </location>
</feature>
<evidence type="ECO:0000256" key="5">
    <source>
        <dbReference type="ARBA" id="ARBA00023136"/>
    </source>
</evidence>
<keyword evidence="10" id="KW-1185">Reference proteome</keyword>
<keyword evidence="3 6" id="KW-0812">Transmembrane</keyword>
<proteinExistence type="inferred from homology"/>
<dbReference type="OrthoDB" id="9812899at2"/>
<dbReference type="PANTHER" id="PTHR22911:SF6">
    <property type="entry name" value="SOLUTE CARRIER FAMILY 35 MEMBER G1"/>
    <property type="match status" value="1"/>
</dbReference>
<name>A0A087M436_9HYPH</name>
<keyword evidence="5 6" id="KW-0472">Membrane</keyword>
<feature type="transmembrane region" description="Helical" evidence="6">
    <location>
        <begin position="54"/>
        <end position="73"/>
    </location>
</feature>
<dbReference type="InterPro" id="IPR000620">
    <property type="entry name" value="EamA_dom"/>
</dbReference>
<dbReference type="SUPFAM" id="SSF103481">
    <property type="entry name" value="Multidrug resistance efflux transporter EmrE"/>
    <property type="match status" value="2"/>
</dbReference>
<dbReference type="InterPro" id="IPR037185">
    <property type="entry name" value="EmrE-like"/>
</dbReference>
<evidence type="ECO:0000256" key="1">
    <source>
        <dbReference type="ARBA" id="ARBA00004141"/>
    </source>
</evidence>
<dbReference type="Pfam" id="PF00892">
    <property type="entry name" value="EamA"/>
    <property type="match status" value="2"/>
</dbReference>
<evidence type="ECO:0000256" key="3">
    <source>
        <dbReference type="ARBA" id="ARBA00022692"/>
    </source>
</evidence>
<keyword evidence="7" id="KW-0732">Signal</keyword>
<organism evidence="9 10">
    <name type="scientific">Devosia riboflavina</name>
    <dbReference type="NCBI Taxonomy" id="46914"/>
    <lineage>
        <taxon>Bacteria</taxon>
        <taxon>Pseudomonadati</taxon>
        <taxon>Pseudomonadota</taxon>
        <taxon>Alphaproteobacteria</taxon>
        <taxon>Hyphomicrobiales</taxon>
        <taxon>Devosiaceae</taxon>
        <taxon>Devosia</taxon>
    </lineage>
</organism>
<dbReference type="STRING" id="46914.JP75_08955"/>
<dbReference type="EMBL" id="JQGC01000006">
    <property type="protein sequence ID" value="KFL31639.1"/>
    <property type="molecule type" value="Genomic_DNA"/>
</dbReference>
<evidence type="ECO:0000256" key="6">
    <source>
        <dbReference type="SAM" id="Phobius"/>
    </source>
</evidence>
<feature type="transmembrane region" description="Helical" evidence="6">
    <location>
        <begin position="162"/>
        <end position="184"/>
    </location>
</feature>
<evidence type="ECO:0000256" key="2">
    <source>
        <dbReference type="ARBA" id="ARBA00009853"/>
    </source>
</evidence>
<protein>
    <submittedName>
        <fullName evidence="9">Membrane protein</fullName>
    </submittedName>
</protein>
<dbReference type="PANTHER" id="PTHR22911">
    <property type="entry name" value="ACYL-MALONYL CONDENSING ENZYME-RELATED"/>
    <property type="match status" value="1"/>
</dbReference>
<feature type="signal peptide" evidence="7">
    <location>
        <begin position="1"/>
        <end position="27"/>
    </location>
</feature>
<feature type="transmembrane region" description="Helical" evidence="6">
    <location>
        <begin position="292"/>
        <end position="311"/>
    </location>
</feature>
<evidence type="ECO:0000313" key="10">
    <source>
        <dbReference type="Proteomes" id="UP000028981"/>
    </source>
</evidence>
<accession>A0A087M436</accession>
<feature type="transmembrane region" description="Helical" evidence="6">
    <location>
        <begin position="196"/>
        <end position="219"/>
    </location>
</feature>
<comment type="similarity">
    <text evidence="2">Belongs to the drug/metabolite transporter (DMT) superfamily. 10 TMS drug/metabolite exporter (DME) (TC 2.A.7.3) family.</text>
</comment>
<feature type="chain" id="PRO_5001825988" evidence="7">
    <location>
        <begin position="28"/>
        <end position="323"/>
    </location>
</feature>
<dbReference type="RefSeq" id="WP_035081643.1">
    <property type="nucleotide sequence ID" value="NZ_JQGC01000006.1"/>
</dbReference>
<evidence type="ECO:0000256" key="7">
    <source>
        <dbReference type="SAM" id="SignalP"/>
    </source>
</evidence>
<dbReference type="Proteomes" id="UP000028981">
    <property type="component" value="Unassembled WGS sequence"/>
</dbReference>
<comment type="caution">
    <text evidence="9">The sequence shown here is derived from an EMBL/GenBank/DDBJ whole genome shotgun (WGS) entry which is preliminary data.</text>
</comment>
<evidence type="ECO:0000259" key="8">
    <source>
        <dbReference type="Pfam" id="PF00892"/>
    </source>
</evidence>